<proteinExistence type="predicted"/>
<dbReference type="Pfam" id="PF00874">
    <property type="entry name" value="PRD"/>
    <property type="match status" value="2"/>
</dbReference>
<comment type="caution">
    <text evidence="1">The sequence shown here is derived from an EMBL/GenBank/DDBJ whole genome shotgun (WGS) entry which is preliminary data.</text>
</comment>
<sequence length="896" mass="102591">MKKKDVVFETVKESFHYDEFISALQKNKVTGLEAQEVSEKAGLVRSNASSLLNRLVDERKLIKITGRPVLFIAREPLEAAVKHTLVKTEYSIQDLRDFCCSSSDPFSKFTGYDTSMKEVINQAKAAIMYPPGGIHTIISGPRGCGKTVFAKSMYEYAKGQKKKNADEYVFVELNNLMYSDLVECLKKMKTLISGVLFIDDASGLPKVLQERLIHYMESTEWQENVFIILALPEGERLNQSVAERFPITLKLPSLTERSWEERFRLIKLFFSKEAVRIKRPMKIASEVVQALMAYECSGDIKQLKADIKMICADVFFQNLHKTDNKILEVNFGEVPGKIRADVLGGKKISSKNWGYLQVIDSDILIRPSEYPEDYPIPKFNIYSEISRISEKLKREGRTEAEITEVVQQRLKDYFAKISDSILDFRSVKRELKNSLPEDVVDFTIEILEKASMDLGKAISAKLAYALAFHINYLILRSKMGHQESEQTKRVAQEQGTKENQAARMIASRISERFTIAVQEKEVAFLTELLKNQIPQKRVEDKVRIMIIAHGEHVATSMADAVNTLMMTDLVYGFDIPVNVKHEDVFENILNIAKAINKGSGILLMVDMGSLANLEEKITAESGIFVKTIERVSTIYVIEAVRRILYKEETLEEIYQEVLKLQSVPYQMEVPSEKQPIVITTCSSGVGTGIMLKERVERLMREERIEGIAVEALGYQEILKQSRAYEEIVQRYEVIACIGNMNPGICSRFYDLSTILSEENLNVFADYLRQNQGEQKADPYKKLEKILEEHVTYFNVHKSMRCFEEFFSDTVAMGFRLSNNGMISVAMHLSYMIERIISRVEAKFSDHTEKYVVQNRELYQNLANAVKTFERVFKITISDHEICFLCEIFLNLNKINQ</sequence>
<dbReference type="InterPro" id="IPR011608">
    <property type="entry name" value="PRD"/>
</dbReference>
<dbReference type="InterPro" id="IPR003959">
    <property type="entry name" value="ATPase_AAA_core"/>
</dbReference>
<dbReference type="CDD" id="cd00009">
    <property type="entry name" value="AAA"/>
    <property type="match status" value="1"/>
</dbReference>
<dbReference type="GO" id="GO:0009401">
    <property type="term" value="P:phosphoenolpyruvate-dependent sugar phosphotransferase system"/>
    <property type="evidence" value="ECO:0007669"/>
    <property type="project" value="InterPro"/>
</dbReference>
<dbReference type="InterPro" id="IPR036634">
    <property type="entry name" value="PRD_sf"/>
</dbReference>
<dbReference type="InterPro" id="IPR027417">
    <property type="entry name" value="P-loop_NTPase"/>
</dbReference>
<dbReference type="InterPro" id="IPR002078">
    <property type="entry name" value="Sigma_54_int"/>
</dbReference>
<dbReference type="InterPro" id="IPR004701">
    <property type="entry name" value="PTS_EIIA_man-typ"/>
</dbReference>
<evidence type="ECO:0000313" key="2">
    <source>
        <dbReference type="Proteomes" id="UP001055091"/>
    </source>
</evidence>
<organism evidence="1 2">
    <name type="scientific">Hungatella hathewayi</name>
    <dbReference type="NCBI Taxonomy" id="154046"/>
    <lineage>
        <taxon>Bacteria</taxon>
        <taxon>Bacillati</taxon>
        <taxon>Bacillota</taxon>
        <taxon>Clostridia</taxon>
        <taxon>Lachnospirales</taxon>
        <taxon>Lachnospiraceae</taxon>
        <taxon>Hungatella</taxon>
    </lineage>
</organism>
<dbReference type="Pfam" id="PF03610">
    <property type="entry name" value="EIIA-man"/>
    <property type="match status" value="1"/>
</dbReference>
<dbReference type="SUPFAM" id="SSF63520">
    <property type="entry name" value="PTS-regulatory domain, PRD"/>
    <property type="match status" value="2"/>
</dbReference>
<dbReference type="PANTHER" id="PTHR32071">
    <property type="entry name" value="TRANSCRIPTIONAL REGULATORY PROTEIN"/>
    <property type="match status" value="1"/>
</dbReference>
<dbReference type="Gene3D" id="1.10.1790.10">
    <property type="entry name" value="PRD domain"/>
    <property type="match status" value="2"/>
</dbReference>
<protein>
    <submittedName>
        <fullName evidence="1">Transcription antiterminator BglG</fullName>
    </submittedName>
</protein>
<evidence type="ECO:0000313" key="1">
    <source>
        <dbReference type="EMBL" id="GKH01110.1"/>
    </source>
</evidence>
<dbReference type="Pfam" id="PF00004">
    <property type="entry name" value="AAA"/>
    <property type="match status" value="1"/>
</dbReference>
<dbReference type="Proteomes" id="UP001055091">
    <property type="component" value="Unassembled WGS sequence"/>
</dbReference>
<dbReference type="PROSITE" id="PS51096">
    <property type="entry name" value="PTS_EIIA_TYPE_4"/>
    <property type="match status" value="1"/>
</dbReference>
<dbReference type="SUPFAM" id="SSF52540">
    <property type="entry name" value="P-loop containing nucleoside triphosphate hydrolases"/>
    <property type="match status" value="1"/>
</dbReference>
<dbReference type="GO" id="GO:0016020">
    <property type="term" value="C:membrane"/>
    <property type="evidence" value="ECO:0007669"/>
    <property type="project" value="InterPro"/>
</dbReference>
<dbReference type="Gene3D" id="3.40.50.300">
    <property type="entry name" value="P-loop containing nucleotide triphosphate hydrolases"/>
    <property type="match status" value="1"/>
</dbReference>
<dbReference type="PROSITE" id="PS51372">
    <property type="entry name" value="PRD_2"/>
    <property type="match status" value="2"/>
</dbReference>
<dbReference type="GO" id="GO:0006355">
    <property type="term" value="P:regulation of DNA-templated transcription"/>
    <property type="evidence" value="ECO:0007669"/>
    <property type="project" value="InterPro"/>
</dbReference>
<dbReference type="InterPro" id="IPR036662">
    <property type="entry name" value="PTS_EIIA_man-typ_sf"/>
</dbReference>
<reference evidence="1" key="1">
    <citation type="submission" date="2022-01" db="EMBL/GenBank/DDBJ databases">
        <title>Novel bile acid biosynthetic pathways are enriched in the microbiome of centenarians.</title>
        <authorList>
            <person name="Sato Y."/>
            <person name="Atarashi K."/>
            <person name="Plichta R.D."/>
            <person name="Arai Y."/>
            <person name="Sasajima S."/>
            <person name="Kearney M.S."/>
            <person name="Suda W."/>
            <person name="Takeshita K."/>
            <person name="Sasaki T."/>
            <person name="Okamoto S."/>
            <person name="Skelly N.A."/>
            <person name="Okamura Y."/>
            <person name="Vlamakis H."/>
            <person name="Li Y."/>
            <person name="Tanoue T."/>
            <person name="Takei H."/>
            <person name="Nittono H."/>
            <person name="Narushima S."/>
            <person name="Irie J."/>
            <person name="Itoh H."/>
            <person name="Moriya K."/>
            <person name="Sugiura Y."/>
            <person name="Suematsu M."/>
            <person name="Moritoki N."/>
            <person name="Shibata S."/>
            <person name="Littman R.D."/>
            <person name="Fischbach A.M."/>
            <person name="Uwamino Y."/>
            <person name="Inoue T."/>
            <person name="Honda A."/>
            <person name="Hattori M."/>
            <person name="Murai T."/>
            <person name="Xavier J.R."/>
            <person name="Hirose N."/>
            <person name="Honda K."/>
        </authorList>
    </citation>
    <scope>NUCLEOTIDE SEQUENCE</scope>
    <source>
        <strain evidence="1">CE91-St55</strain>
    </source>
</reference>
<dbReference type="CDD" id="cd00133">
    <property type="entry name" value="PTS_IIB"/>
    <property type="match status" value="1"/>
</dbReference>
<dbReference type="SUPFAM" id="SSF53062">
    <property type="entry name" value="PTS system fructose IIA component-like"/>
    <property type="match status" value="1"/>
</dbReference>
<dbReference type="PROSITE" id="PS50045">
    <property type="entry name" value="SIGMA54_INTERACT_4"/>
    <property type="match status" value="1"/>
</dbReference>
<dbReference type="Gene3D" id="3.40.50.510">
    <property type="entry name" value="Phosphotransferase system, mannose-type IIA component"/>
    <property type="match status" value="1"/>
</dbReference>
<dbReference type="GO" id="GO:0005524">
    <property type="term" value="F:ATP binding"/>
    <property type="evidence" value="ECO:0007669"/>
    <property type="project" value="InterPro"/>
</dbReference>
<dbReference type="GO" id="GO:0016887">
    <property type="term" value="F:ATP hydrolysis activity"/>
    <property type="evidence" value="ECO:0007669"/>
    <property type="project" value="InterPro"/>
</dbReference>
<accession>A0A413LGC6</accession>
<gene>
    <name evidence="1" type="ORF">CE91St55_30910</name>
</gene>
<dbReference type="PANTHER" id="PTHR32071:SF38">
    <property type="entry name" value="PSP OPERON TRANSCRIPTIONAL ACTIVATOR"/>
    <property type="match status" value="1"/>
</dbReference>
<dbReference type="RefSeq" id="WP_118042592.1">
    <property type="nucleotide sequence ID" value="NZ_BQNJ01000001.1"/>
</dbReference>
<dbReference type="AlphaFoldDB" id="A0A413LGC6"/>
<dbReference type="EMBL" id="BQNJ01000001">
    <property type="protein sequence ID" value="GKH01110.1"/>
    <property type="molecule type" value="Genomic_DNA"/>
</dbReference>
<name>A0A413LGC6_9FIRM</name>